<dbReference type="GeneID" id="5488456"/>
<protein>
    <submittedName>
        <fullName evidence="1">Uncharacterized protein</fullName>
    </submittedName>
</protein>
<gene>
    <name evidence="1" type="ORF">SS1G_06376</name>
</gene>
<evidence type="ECO:0000313" key="1">
    <source>
        <dbReference type="EMBL" id="EDO03895.1"/>
    </source>
</evidence>
<dbReference type="Proteomes" id="UP000001312">
    <property type="component" value="Unassembled WGS sequence"/>
</dbReference>
<proteinExistence type="predicted"/>
<dbReference type="RefSeq" id="XP_001592137.1">
    <property type="nucleotide sequence ID" value="XM_001592087.1"/>
</dbReference>
<accession>A7EM29</accession>
<dbReference type="EMBL" id="CH476628">
    <property type="protein sequence ID" value="EDO03895.1"/>
    <property type="molecule type" value="Genomic_DNA"/>
</dbReference>
<evidence type="ECO:0000313" key="2">
    <source>
        <dbReference type="Proteomes" id="UP000001312"/>
    </source>
</evidence>
<sequence length="79" mass="9075">MGDVIQNITEHSTQYDQNISSQTKFRTKVVQMSQTTPLQNTLCREFKPLVYHDTYLFKSSLARTMLIVLTFASKIDVSS</sequence>
<dbReference type="InParanoid" id="A7EM29"/>
<organism evidence="1 2">
    <name type="scientific">Sclerotinia sclerotiorum (strain ATCC 18683 / 1980 / Ss-1)</name>
    <name type="common">White mold</name>
    <name type="synonym">Whetzelinia sclerotiorum</name>
    <dbReference type="NCBI Taxonomy" id="665079"/>
    <lineage>
        <taxon>Eukaryota</taxon>
        <taxon>Fungi</taxon>
        <taxon>Dikarya</taxon>
        <taxon>Ascomycota</taxon>
        <taxon>Pezizomycotina</taxon>
        <taxon>Leotiomycetes</taxon>
        <taxon>Helotiales</taxon>
        <taxon>Sclerotiniaceae</taxon>
        <taxon>Sclerotinia</taxon>
    </lineage>
</organism>
<keyword evidence="2" id="KW-1185">Reference proteome</keyword>
<dbReference type="KEGG" id="ssl:SS1G_06376"/>
<reference evidence="2" key="1">
    <citation type="journal article" date="2011" name="PLoS Genet.">
        <title>Genomic analysis of the necrotrophic fungal pathogens Sclerotinia sclerotiorum and Botrytis cinerea.</title>
        <authorList>
            <person name="Amselem J."/>
            <person name="Cuomo C.A."/>
            <person name="van Kan J.A."/>
            <person name="Viaud M."/>
            <person name="Benito E.P."/>
            <person name="Couloux A."/>
            <person name="Coutinho P.M."/>
            <person name="de Vries R.P."/>
            <person name="Dyer P.S."/>
            <person name="Fillinger S."/>
            <person name="Fournier E."/>
            <person name="Gout L."/>
            <person name="Hahn M."/>
            <person name="Kohn L."/>
            <person name="Lapalu N."/>
            <person name="Plummer K.M."/>
            <person name="Pradier J.M."/>
            <person name="Quevillon E."/>
            <person name="Sharon A."/>
            <person name="Simon A."/>
            <person name="ten Have A."/>
            <person name="Tudzynski B."/>
            <person name="Tudzynski P."/>
            <person name="Wincker P."/>
            <person name="Andrew M."/>
            <person name="Anthouard V."/>
            <person name="Beever R.E."/>
            <person name="Beffa R."/>
            <person name="Benoit I."/>
            <person name="Bouzid O."/>
            <person name="Brault B."/>
            <person name="Chen Z."/>
            <person name="Choquer M."/>
            <person name="Collemare J."/>
            <person name="Cotton P."/>
            <person name="Danchin E.G."/>
            <person name="Da Silva C."/>
            <person name="Gautier A."/>
            <person name="Giraud C."/>
            <person name="Giraud T."/>
            <person name="Gonzalez C."/>
            <person name="Grossetete S."/>
            <person name="Guldener U."/>
            <person name="Henrissat B."/>
            <person name="Howlett B.J."/>
            <person name="Kodira C."/>
            <person name="Kretschmer M."/>
            <person name="Lappartient A."/>
            <person name="Leroch M."/>
            <person name="Levis C."/>
            <person name="Mauceli E."/>
            <person name="Neuveglise C."/>
            <person name="Oeser B."/>
            <person name="Pearson M."/>
            <person name="Poulain J."/>
            <person name="Poussereau N."/>
            <person name="Quesneville H."/>
            <person name="Rascle C."/>
            <person name="Schumacher J."/>
            <person name="Segurens B."/>
            <person name="Sexton A."/>
            <person name="Silva E."/>
            <person name="Sirven C."/>
            <person name="Soanes D.M."/>
            <person name="Talbot N.J."/>
            <person name="Templeton M."/>
            <person name="Yandava C."/>
            <person name="Yarden O."/>
            <person name="Zeng Q."/>
            <person name="Rollins J.A."/>
            <person name="Lebrun M.H."/>
            <person name="Dickman M."/>
        </authorList>
    </citation>
    <scope>NUCLEOTIDE SEQUENCE [LARGE SCALE GENOMIC DNA]</scope>
    <source>
        <strain evidence="2">ATCC 18683 / 1980 / Ss-1</strain>
    </source>
</reference>
<dbReference type="AlphaFoldDB" id="A7EM29"/>
<name>A7EM29_SCLS1</name>